<dbReference type="InterPro" id="IPR005225">
    <property type="entry name" value="Small_GTP-bd"/>
</dbReference>
<feature type="domain" description="Septin-type G" evidence="3">
    <location>
        <begin position="18"/>
        <end position="214"/>
    </location>
</feature>
<evidence type="ECO:0000259" key="3">
    <source>
        <dbReference type="PROSITE" id="PS51719"/>
    </source>
</evidence>
<organism evidence="4">
    <name type="scientific">Henneguya salminicola</name>
    <name type="common">Myxosporean</name>
    <dbReference type="NCBI Taxonomy" id="69463"/>
    <lineage>
        <taxon>Eukaryota</taxon>
        <taxon>Metazoa</taxon>
        <taxon>Cnidaria</taxon>
        <taxon>Myxozoa</taxon>
        <taxon>Myxosporea</taxon>
        <taxon>Bivalvulida</taxon>
        <taxon>Platysporina</taxon>
        <taxon>Myxobolidae</taxon>
        <taxon>Henneguya</taxon>
    </lineage>
</organism>
<evidence type="ECO:0000313" key="4">
    <source>
        <dbReference type="EMBL" id="NDJ92787.1"/>
    </source>
</evidence>
<dbReference type="PROSITE" id="PS51719">
    <property type="entry name" value="G_SEPTIN"/>
    <property type="match status" value="1"/>
</dbReference>
<accession>A0A6G3MFK1</accession>
<evidence type="ECO:0000256" key="2">
    <source>
        <dbReference type="ARBA" id="ARBA00023134"/>
    </source>
</evidence>
<reference evidence="4" key="1">
    <citation type="submission" date="2018-11" db="EMBL/GenBank/DDBJ databases">
        <title>Henneguya salminicola genome and transcriptome.</title>
        <authorList>
            <person name="Yahalomi D."/>
            <person name="Atkinson S.D."/>
            <person name="Neuhof M."/>
            <person name="Chang E.S."/>
            <person name="Philippe H."/>
            <person name="Cartwright P."/>
            <person name="Bartholomew J.L."/>
            <person name="Huchon D."/>
        </authorList>
    </citation>
    <scope>NUCLEOTIDE SEQUENCE</scope>
    <source>
        <strain evidence="4">Hz1</strain>
        <tissue evidence="4">Whole</tissue>
    </source>
</reference>
<dbReference type="AlphaFoldDB" id="A0A6G3MFK1"/>
<keyword evidence="1" id="KW-0547">Nucleotide-binding</keyword>
<proteinExistence type="predicted"/>
<dbReference type="PANTHER" id="PTHR18884">
    <property type="entry name" value="SEPTIN"/>
    <property type="match status" value="1"/>
</dbReference>
<dbReference type="Gene3D" id="3.40.50.300">
    <property type="entry name" value="P-loop containing nucleotide triphosphate hydrolases"/>
    <property type="match status" value="1"/>
</dbReference>
<sequence>MIKLDIGPIAPSRKTLKKGIEFNIMVVGESGLGKTTLINTLLNTNMRSSLSNHKELEKTVTIEVNTLELEERGSKIRLSIIDTPGFGNSLNNSNAIEPLVTYIDSQLANYFQDEIGLNRRSLVDNRVHICLYFIEPMHRGLKPLDIKFMQAVQNKVNVFPLLAKADAYTNQELIDMKRQVIKDLSSHEIKIYEFPECDSDDDPDFVKINEEMKV</sequence>
<evidence type="ECO:0000256" key="1">
    <source>
        <dbReference type="ARBA" id="ARBA00022741"/>
    </source>
</evidence>
<dbReference type="SUPFAM" id="SSF52540">
    <property type="entry name" value="P-loop containing nucleoside triphosphate hydrolases"/>
    <property type="match status" value="1"/>
</dbReference>
<dbReference type="EMBL" id="GHBP01001541">
    <property type="protein sequence ID" value="NDJ92787.1"/>
    <property type="molecule type" value="Transcribed_RNA"/>
</dbReference>
<dbReference type="InterPro" id="IPR027417">
    <property type="entry name" value="P-loop_NTPase"/>
</dbReference>
<dbReference type="InterPro" id="IPR030379">
    <property type="entry name" value="G_SEPTIN_dom"/>
</dbReference>
<protein>
    <submittedName>
        <fullName evidence="4">Septin-2 (Trinotate prediction)</fullName>
    </submittedName>
</protein>
<dbReference type="GO" id="GO:0005525">
    <property type="term" value="F:GTP binding"/>
    <property type="evidence" value="ECO:0007669"/>
    <property type="project" value="UniProtKB-KW"/>
</dbReference>
<name>A0A6G3MFK1_HENSL</name>
<keyword evidence="2" id="KW-0342">GTP-binding</keyword>
<dbReference type="NCBIfam" id="TIGR00231">
    <property type="entry name" value="small_GTP"/>
    <property type="match status" value="1"/>
</dbReference>
<dbReference type="InterPro" id="IPR016491">
    <property type="entry name" value="Septin"/>
</dbReference>
<dbReference type="Pfam" id="PF00735">
    <property type="entry name" value="Septin"/>
    <property type="match status" value="1"/>
</dbReference>
<dbReference type="PIRSF" id="PIRSF006698">
    <property type="entry name" value="Septin"/>
    <property type="match status" value="1"/>
</dbReference>